<evidence type="ECO:0000313" key="2">
    <source>
        <dbReference type="EMBL" id="CAH2257799.1"/>
    </source>
</evidence>
<protein>
    <submittedName>
        <fullName evidence="2">Jg8959 protein</fullName>
    </submittedName>
</protein>
<dbReference type="AlphaFoldDB" id="A0A8S4S726"/>
<organism evidence="2 3">
    <name type="scientific">Pararge aegeria aegeria</name>
    <dbReference type="NCBI Taxonomy" id="348720"/>
    <lineage>
        <taxon>Eukaryota</taxon>
        <taxon>Metazoa</taxon>
        <taxon>Ecdysozoa</taxon>
        <taxon>Arthropoda</taxon>
        <taxon>Hexapoda</taxon>
        <taxon>Insecta</taxon>
        <taxon>Pterygota</taxon>
        <taxon>Neoptera</taxon>
        <taxon>Endopterygota</taxon>
        <taxon>Lepidoptera</taxon>
        <taxon>Glossata</taxon>
        <taxon>Ditrysia</taxon>
        <taxon>Papilionoidea</taxon>
        <taxon>Nymphalidae</taxon>
        <taxon>Satyrinae</taxon>
        <taxon>Satyrini</taxon>
        <taxon>Parargina</taxon>
        <taxon>Pararge</taxon>
    </lineage>
</organism>
<name>A0A8S4S726_9NEOP</name>
<comment type="caution">
    <text evidence="2">The sequence shown here is derived from an EMBL/GenBank/DDBJ whole genome shotgun (WGS) entry which is preliminary data.</text>
</comment>
<evidence type="ECO:0000313" key="3">
    <source>
        <dbReference type="Proteomes" id="UP000838756"/>
    </source>
</evidence>
<accession>A0A8S4S726</accession>
<keyword evidence="3" id="KW-1185">Reference proteome</keyword>
<reference evidence="2" key="1">
    <citation type="submission" date="2022-03" db="EMBL/GenBank/DDBJ databases">
        <authorList>
            <person name="Lindestad O."/>
        </authorList>
    </citation>
    <scope>NUCLEOTIDE SEQUENCE</scope>
</reference>
<evidence type="ECO:0000256" key="1">
    <source>
        <dbReference type="SAM" id="MobiDB-lite"/>
    </source>
</evidence>
<gene>
    <name evidence="2" type="primary">jg8959</name>
    <name evidence="2" type="ORF">PAEG_LOCUS23226</name>
</gene>
<proteinExistence type="predicted"/>
<feature type="region of interest" description="Disordered" evidence="1">
    <location>
        <begin position="1"/>
        <end position="25"/>
    </location>
</feature>
<sequence length="78" mass="8955">MNRGEPENIVTSFRPKPPGEKKGDQPHFKFVAKRYSVPEHYDVETDKRVLITTFVLTDKPATTLDCIITYHLELAVKP</sequence>
<dbReference type="EMBL" id="CAKXAJ010026130">
    <property type="protein sequence ID" value="CAH2257799.1"/>
    <property type="molecule type" value="Genomic_DNA"/>
</dbReference>
<dbReference type="Proteomes" id="UP000838756">
    <property type="component" value="Unassembled WGS sequence"/>
</dbReference>